<evidence type="ECO:0000313" key="1">
    <source>
        <dbReference type="EMBL" id="OMO59156.1"/>
    </source>
</evidence>
<sequence>MALVVPINSLGIQARYRPKLKLLLSKSFKFKRHRLEHDPVDRLFSHLFGDDSADCFGDQTQYVPAGTPSSSLFHVIIVIAVQQEMAIEDRKRRRRFLRIFLETDKLELELFAIQYVIVFRISADFSGDVNESVIKGVAVEARTKRHFRAVVLHLKRRENG</sequence>
<protein>
    <submittedName>
        <fullName evidence="1">Uncharacterized protein</fullName>
    </submittedName>
</protein>
<reference evidence="1 2" key="1">
    <citation type="submission" date="2013-09" db="EMBL/GenBank/DDBJ databases">
        <title>Corchorus capsularis genome sequencing.</title>
        <authorList>
            <person name="Alam M."/>
            <person name="Haque M.S."/>
            <person name="Islam M.S."/>
            <person name="Emdad E.M."/>
            <person name="Islam M.M."/>
            <person name="Ahmed B."/>
            <person name="Halim A."/>
            <person name="Hossen Q.M.M."/>
            <person name="Hossain M.Z."/>
            <person name="Ahmed R."/>
            <person name="Khan M.M."/>
            <person name="Islam R."/>
            <person name="Rashid M.M."/>
            <person name="Khan S.A."/>
            <person name="Rahman M.S."/>
            <person name="Alam M."/>
        </authorList>
    </citation>
    <scope>NUCLEOTIDE SEQUENCE [LARGE SCALE GENOMIC DNA]</scope>
    <source>
        <strain evidence="2">cv. CVL-1</strain>
        <tissue evidence="1">Whole seedling</tissue>
    </source>
</reference>
<accession>A0A1R3GM74</accession>
<dbReference type="Gramene" id="OMO59156">
    <property type="protein sequence ID" value="OMO59156"/>
    <property type="gene ID" value="CCACVL1_25041"/>
</dbReference>
<gene>
    <name evidence="1" type="ORF">CCACVL1_25041</name>
</gene>
<comment type="caution">
    <text evidence="1">The sequence shown here is derived from an EMBL/GenBank/DDBJ whole genome shotgun (WGS) entry which is preliminary data.</text>
</comment>
<dbReference type="AlphaFoldDB" id="A0A1R3GM74"/>
<dbReference type="Proteomes" id="UP000188268">
    <property type="component" value="Unassembled WGS sequence"/>
</dbReference>
<evidence type="ECO:0000313" key="2">
    <source>
        <dbReference type="Proteomes" id="UP000188268"/>
    </source>
</evidence>
<name>A0A1R3GM74_COCAP</name>
<organism evidence="1 2">
    <name type="scientific">Corchorus capsularis</name>
    <name type="common">Jute</name>
    <dbReference type="NCBI Taxonomy" id="210143"/>
    <lineage>
        <taxon>Eukaryota</taxon>
        <taxon>Viridiplantae</taxon>
        <taxon>Streptophyta</taxon>
        <taxon>Embryophyta</taxon>
        <taxon>Tracheophyta</taxon>
        <taxon>Spermatophyta</taxon>
        <taxon>Magnoliopsida</taxon>
        <taxon>eudicotyledons</taxon>
        <taxon>Gunneridae</taxon>
        <taxon>Pentapetalae</taxon>
        <taxon>rosids</taxon>
        <taxon>malvids</taxon>
        <taxon>Malvales</taxon>
        <taxon>Malvaceae</taxon>
        <taxon>Grewioideae</taxon>
        <taxon>Apeibeae</taxon>
        <taxon>Corchorus</taxon>
    </lineage>
</organism>
<dbReference type="EMBL" id="AWWV01014024">
    <property type="protein sequence ID" value="OMO59156.1"/>
    <property type="molecule type" value="Genomic_DNA"/>
</dbReference>
<keyword evidence="2" id="KW-1185">Reference proteome</keyword>
<proteinExistence type="predicted"/>